<dbReference type="Proteomes" id="UP001162164">
    <property type="component" value="Unassembled WGS sequence"/>
</dbReference>
<reference evidence="1" key="1">
    <citation type="journal article" date="2023" name="Insect Mol. Biol.">
        <title>Genome sequencing provides insights into the evolution of gene families encoding plant cell wall-degrading enzymes in longhorned beetles.</title>
        <authorList>
            <person name="Shin N.R."/>
            <person name="Okamura Y."/>
            <person name="Kirsch R."/>
            <person name="Pauchet Y."/>
        </authorList>
    </citation>
    <scope>NUCLEOTIDE SEQUENCE</scope>
    <source>
        <strain evidence="1">MMC_N1</strain>
    </source>
</reference>
<sequence length="101" mass="11613">MLLVAQHCSTVNKLFRFTNSNNFYFNRAGFTCAVLDCPEWLGVPVEPGCYRRYEVNKCCSFWGKLSYVPIPTTSEDKPIEECDVEGKKYRKEKSSSLRTLA</sequence>
<keyword evidence="2" id="KW-1185">Reference proteome</keyword>
<accession>A0ABQ9JKF4</accession>
<evidence type="ECO:0000313" key="2">
    <source>
        <dbReference type="Proteomes" id="UP001162164"/>
    </source>
</evidence>
<proteinExistence type="predicted"/>
<name>A0ABQ9JKF4_9CUCU</name>
<organism evidence="1 2">
    <name type="scientific">Molorchus minor</name>
    <dbReference type="NCBI Taxonomy" id="1323400"/>
    <lineage>
        <taxon>Eukaryota</taxon>
        <taxon>Metazoa</taxon>
        <taxon>Ecdysozoa</taxon>
        <taxon>Arthropoda</taxon>
        <taxon>Hexapoda</taxon>
        <taxon>Insecta</taxon>
        <taxon>Pterygota</taxon>
        <taxon>Neoptera</taxon>
        <taxon>Endopterygota</taxon>
        <taxon>Coleoptera</taxon>
        <taxon>Polyphaga</taxon>
        <taxon>Cucujiformia</taxon>
        <taxon>Chrysomeloidea</taxon>
        <taxon>Cerambycidae</taxon>
        <taxon>Lamiinae</taxon>
        <taxon>Monochamini</taxon>
        <taxon>Molorchus</taxon>
    </lineage>
</organism>
<dbReference type="EMBL" id="JAPWTJ010000410">
    <property type="protein sequence ID" value="KAJ8978694.1"/>
    <property type="molecule type" value="Genomic_DNA"/>
</dbReference>
<protein>
    <submittedName>
        <fullName evidence="1">Uncharacterized protein</fullName>
    </submittedName>
</protein>
<gene>
    <name evidence="1" type="ORF">NQ317_004222</name>
</gene>
<comment type="caution">
    <text evidence="1">The sequence shown here is derived from an EMBL/GenBank/DDBJ whole genome shotgun (WGS) entry which is preliminary data.</text>
</comment>
<evidence type="ECO:0000313" key="1">
    <source>
        <dbReference type="EMBL" id="KAJ8978694.1"/>
    </source>
</evidence>